<dbReference type="EMBL" id="SIHJ01000005">
    <property type="protein sequence ID" value="TWT30247.1"/>
    <property type="molecule type" value="Genomic_DNA"/>
</dbReference>
<protein>
    <recommendedName>
        <fullName evidence="3">DUF1570 domain-containing protein</fullName>
    </recommendedName>
</protein>
<organism evidence="1 2">
    <name type="scientific">Posidoniimonas corsicana</name>
    <dbReference type="NCBI Taxonomy" id="1938618"/>
    <lineage>
        <taxon>Bacteria</taxon>
        <taxon>Pseudomonadati</taxon>
        <taxon>Planctomycetota</taxon>
        <taxon>Planctomycetia</taxon>
        <taxon>Pirellulales</taxon>
        <taxon>Lacipirellulaceae</taxon>
        <taxon>Posidoniimonas</taxon>
    </lineage>
</organism>
<proteinExistence type="predicted"/>
<keyword evidence="2" id="KW-1185">Reference proteome</keyword>
<evidence type="ECO:0000313" key="1">
    <source>
        <dbReference type="EMBL" id="TWT30247.1"/>
    </source>
</evidence>
<gene>
    <name evidence="1" type="ORF">KOR34_48050</name>
</gene>
<comment type="caution">
    <text evidence="1">The sequence shown here is derived from an EMBL/GenBank/DDBJ whole genome shotgun (WGS) entry which is preliminary data.</text>
</comment>
<evidence type="ECO:0000313" key="2">
    <source>
        <dbReference type="Proteomes" id="UP000316714"/>
    </source>
</evidence>
<sequence length="458" mass="49577">MNDPSQPLICRPRQLACLAGGGLRSLAVAAALALLAALAGTSLAQSAWPTPKAIDALRLEPQGLRVLQGEHLTLITDLPSDPEVDALPRLFDAAVPLWAERFDVPAAKADAWRVQGCLIGDREKFRAAGLLPAGGESFPHGLSKGYELWVMEQDSPYYRRHLLLHEGTHSFMATQLGSCGPGWYMEGMAELLGAHRWDPKSGELAIGVIPPDGRVGQLQDAFREKQALPIAAVMKINNDRILPNRAYAWVGALAHLLDAHPRYQQRFRELTNHVLDPEFNDRFRQAYADDWSDLSTEWRLMIATLQYGHGIAREAIDFQRGKPLAAGVTATIAADRGWQSTGVLVEAGQQYEVQAAGRYTIAVEPDGRPVPCEAGGVTLDYHAGAPLGMLLAAIDPRDAAGQKVSPAAKGGFLRPARLGLASRFRAPYSGTLYLRVNDSPAKLADNSGELRVKISGAP</sequence>
<name>A0A5C5UXJ5_9BACT</name>
<reference evidence="1 2" key="1">
    <citation type="submission" date="2019-02" db="EMBL/GenBank/DDBJ databases">
        <title>Deep-cultivation of Planctomycetes and their phenomic and genomic characterization uncovers novel biology.</title>
        <authorList>
            <person name="Wiegand S."/>
            <person name="Jogler M."/>
            <person name="Boedeker C."/>
            <person name="Pinto D."/>
            <person name="Vollmers J."/>
            <person name="Rivas-Marin E."/>
            <person name="Kohn T."/>
            <person name="Peeters S.H."/>
            <person name="Heuer A."/>
            <person name="Rast P."/>
            <person name="Oberbeckmann S."/>
            <person name="Bunk B."/>
            <person name="Jeske O."/>
            <person name="Meyerdierks A."/>
            <person name="Storesund J.E."/>
            <person name="Kallscheuer N."/>
            <person name="Luecker S."/>
            <person name="Lage O.M."/>
            <person name="Pohl T."/>
            <person name="Merkel B.J."/>
            <person name="Hornburger P."/>
            <person name="Mueller R.-W."/>
            <person name="Bruemmer F."/>
            <person name="Labrenz M."/>
            <person name="Spormann A.M."/>
            <person name="Op Den Camp H."/>
            <person name="Overmann J."/>
            <person name="Amann R."/>
            <person name="Jetten M.S.M."/>
            <person name="Mascher T."/>
            <person name="Medema M.H."/>
            <person name="Devos D.P."/>
            <person name="Kaster A.-K."/>
            <person name="Ovreas L."/>
            <person name="Rohde M."/>
            <person name="Galperin M.Y."/>
            <person name="Jogler C."/>
        </authorList>
    </citation>
    <scope>NUCLEOTIDE SEQUENCE [LARGE SCALE GENOMIC DNA]</scope>
    <source>
        <strain evidence="1 2">KOR34</strain>
    </source>
</reference>
<dbReference type="AlphaFoldDB" id="A0A5C5UXJ5"/>
<accession>A0A5C5UXJ5</accession>
<dbReference type="Gene3D" id="2.60.120.430">
    <property type="entry name" value="Galactose-binding lectin"/>
    <property type="match status" value="1"/>
</dbReference>
<dbReference type="Proteomes" id="UP000316714">
    <property type="component" value="Unassembled WGS sequence"/>
</dbReference>
<evidence type="ECO:0008006" key="3">
    <source>
        <dbReference type="Google" id="ProtNLM"/>
    </source>
</evidence>